<protein>
    <submittedName>
        <fullName evidence="1">Uncharacterized protein</fullName>
    </submittedName>
</protein>
<accession>B4VS74</accession>
<keyword evidence="2" id="KW-1185">Reference proteome</keyword>
<proteinExistence type="predicted"/>
<organism evidence="1 2">
    <name type="scientific">Coleofasciculus chthonoplastes PCC 7420</name>
    <dbReference type="NCBI Taxonomy" id="118168"/>
    <lineage>
        <taxon>Bacteria</taxon>
        <taxon>Bacillati</taxon>
        <taxon>Cyanobacteriota</taxon>
        <taxon>Cyanophyceae</taxon>
        <taxon>Coleofasciculales</taxon>
        <taxon>Coleofasciculaceae</taxon>
        <taxon>Coleofasciculus</taxon>
    </lineage>
</organism>
<name>B4VS74_9CYAN</name>
<sequence length="38" mass="4470">MRSVREMPLLKEIETLKILTEAVTENLYQTDPHLENVD</sequence>
<dbReference type="AlphaFoldDB" id="B4VS74"/>
<dbReference type="EMBL" id="DS989850">
    <property type="protein sequence ID" value="EDX75157.1"/>
    <property type="molecule type" value="Genomic_DNA"/>
</dbReference>
<gene>
    <name evidence="1" type="ORF">MC7420_2161</name>
</gene>
<dbReference type="Proteomes" id="UP000003835">
    <property type="component" value="Unassembled WGS sequence"/>
</dbReference>
<evidence type="ECO:0000313" key="2">
    <source>
        <dbReference type="Proteomes" id="UP000003835"/>
    </source>
</evidence>
<dbReference type="HOGENOM" id="CLU_3326733_0_0_3"/>
<dbReference type="STRING" id="118168.MC7420_2161"/>
<evidence type="ECO:0000313" key="1">
    <source>
        <dbReference type="EMBL" id="EDX75157.1"/>
    </source>
</evidence>
<reference evidence="1 2" key="1">
    <citation type="submission" date="2008-07" db="EMBL/GenBank/DDBJ databases">
        <authorList>
            <person name="Tandeau de Marsac N."/>
            <person name="Ferriera S."/>
            <person name="Johnson J."/>
            <person name="Kravitz S."/>
            <person name="Beeson K."/>
            <person name="Sutton G."/>
            <person name="Rogers Y.-H."/>
            <person name="Friedman R."/>
            <person name="Frazier M."/>
            <person name="Venter J.C."/>
        </authorList>
    </citation>
    <scope>NUCLEOTIDE SEQUENCE [LARGE SCALE GENOMIC DNA]</scope>
    <source>
        <strain evidence="1 2">PCC 7420</strain>
    </source>
</reference>